<evidence type="ECO:0000256" key="1">
    <source>
        <dbReference type="SAM" id="MobiDB-lite"/>
    </source>
</evidence>
<feature type="region of interest" description="Disordered" evidence="1">
    <location>
        <begin position="175"/>
        <end position="203"/>
    </location>
</feature>
<gene>
    <name evidence="4" type="ORF">DMT42_05505</name>
</gene>
<dbReference type="Pfam" id="PF26056">
    <property type="entry name" value="DUF8017"/>
    <property type="match status" value="1"/>
</dbReference>
<sequence length="312" mass="32321">MWPGQQQPTGGTDPRQPNPYQQPGYHQANPYARQQPPPWQAPTVAAAPHGDGGRRAKVIAVTAAAAVVLAATVTGAVLLLGGGSDDEAAPGPATASVSPSASAPRNPRAGAGVRPTVPGWKAVVNADKGIAFDVPADWAPQSPDWVSYVSEDSDPDDKPLVAMKAPAVLKEKWCSDDTDRDGHVDDTSLASAGSRGNNGAKSAEEIARTDSAAWVYGAYTQPDHKKVTVGPVTSFTTASGLTGSLATAQSSGVERRHKCDSDGKATTFAFRTPDGGFASWSFVGAKGVEEEVPDATVRRILATVRLVRTGDS</sequence>
<evidence type="ECO:0000313" key="4">
    <source>
        <dbReference type="EMBL" id="AWT47472.1"/>
    </source>
</evidence>
<name>A0A2U9PCS5_STRAS</name>
<keyword evidence="2" id="KW-0472">Membrane</keyword>
<keyword evidence="5" id="KW-1185">Reference proteome</keyword>
<evidence type="ECO:0000256" key="2">
    <source>
        <dbReference type="SAM" id="Phobius"/>
    </source>
</evidence>
<dbReference type="KEGG" id="sact:DMT42_05505"/>
<keyword evidence="2" id="KW-1133">Transmembrane helix</keyword>
<feature type="compositionally biased region" description="Basic and acidic residues" evidence="1">
    <location>
        <begin position="175"/>
        <end position="186"/>
    </location>
</feature>
<dbReference type="Proteomes" id="UP000247634">
    <property type="component" value="Chromosome"/>
</dbReference>
<feature type="compositionally biased region" description="Low complexity" evidence="1">
    <location>
        <begin position="89"/>
        <end position="112"/>
    </location>
</feature>
<proteinExistence type="predicted"/>
<feature type="compositionally biased region" description="Polar residues" evidence="1">
    <location>
        <begin position="1"/>
        <end position="10"/>
    </location>
</feature>
<protein>
    <recommendedName>
        <fullName evidence="3">DUF8017 domain-containing protein</fullName>
    </recommendedName>
</protein>
<evidence type="ECO:0000259" key="3">
    <source>
        <dbReference type="Pfam" id="PF26056"/>
    </source>
</evidence>
<feature type="transmembrane region" description="Helical" evidence="2">
    <location>
        <begin position="58"/>
        <end position="80"/>
    </location>
</feature>
<feature type="domain" description="DUF8017" evidence="3">
    <location>
        <begin position="114"/>
        <end position="307"/>
    </location>
</feature>
<dbReference type="RefSeq" id="WP_110636127.1">
    <property type="nucleotide sequence ID" value="NZ_CP029788.1"/>
</dbReference>
<keyword evidence="2" id="KW-0812">Transmembrane</keyword>
<dbReference type="AlphaFoldDB" id="A0A2U9PCS5"/>
<dbReference type="EMBL" id="CP029788">
    <property type="protein sequence ID" value="AWT47472.1"/>
    <property type="molecule type" value="Genomic_DNA"/>
</dbReference>
<feature type="compositionally biased region" description="Polar residues" evidence="1">
    <location>
        <begin position="188"/>
        <end position="200"/>
    </location>
</feature>
<dbReference type="OrthoDB" id="3614545at2"/>
<feature type="region of interest" description="Disordered" evidence="1">
    <location>
        <begin position="87"/>
        <end position="114"/>
    </location>
</feature>
<organism evidence="4 5">
    <name type="scientific">Streptomyces actuosus</name>
    <dbReference type="NCBI Taxonomy" id="1885"/>
    <lineage>
        <taxon>Bacteria</taxon>
        <taxon>Bacillati</taxon>
        <taxon>Actinomycetota</taxon>
        <taxon>Actinomycetes</taxon>
        <taxon>Kitasatosporales</taxon>
        <taxon>Streptomycetaceae</taxon>
        <taxon>Streptomyces</taxon>
    </lineage>
</organism>
<dbReference type="InterPro" id="IPR058330">
    <property type="entry name" value="DUF8017"/>
</dbReference>
<feature type="region of interest" description="Disordered" evidence="1">
    <location>
        <begin position="1"/>
        <end position="51"/>
    </location>
</feature>
<evidence type="ECO:0000313" key="5">
    <source>
        <dbReference type="Proteomes" id="UP000247634"/>
    </source>
</evidence>
<accession>A0A2U9PCS5</accession>
<reference evidence="4 5" key="1">
    <citation type="submission" date="2018-06" db="EMBL/GenBank/DDBJ databases">
        <title>The complete genome sequence of a nosiheptide producer Streptomyces actuosus ATCC 25421: deducing the ability of producing a new class III lantibiotics.</title>
        <authorList>
            <person name="Liu W."/>
            <person name="Sun F."/>
            <person name="Hu Y."/>
        </authorList>
    </citation>
    <scope>NUCLEOTIDE SEQUENCE [LARGE SCALE GENOMIC DNA]</scope>
    <source>
        <strain evidence="4 5">ATCC 25421</strain>
    </source>
</reference>